<reference evidence="1 2" key="1">
    <citation type="submission" date="2020-04" db="EMBL/GenBank/DDBJ databases">
        <authorList>
            <person name="Klaysubun C."/>
            <person name="Duangmal K."/>
            <person name="Lipun K."/>
        </authorList>
    </citation>
    <scope>NUCLEOTIDE SEQUENCE [LARGE SCALE GENOMIC DNA]</scope>
    <source>
        <strain evidence="1 2">JCM 11839</strain>
    </source>
</reference>
<dbReference type="SUPFAM" id="SSF53335">
    <property type="entry name" value="S-adenosyl-L-methionine-dependent methyltransferases"/>
    <property type="match status" value="1"/>
</dbReference>
<keyword evidence="1" id="KW-0808">Transferase</keyword>
<dbReference type="Proteomes" id="UP001296706">
    <property type="component" value="Unassembled WGS sequence"/>
</dbReference>
<protein>
    <submittedName>
        <fullName evidence="1">SAM-dependent methyltransferase</fullName>
    </submittedName>
</protein>
<dbReference type="PIRSF" id="PIRSF017393">
    <property type="entry name" value="MTase_SAV2177"/>
    <property type="match status" value="1"/>
</dbReference>
<dbReference type="InterPro" id="IPR006764">
    <property type="entry name" value="SAM_dep_MeTrfase_SAV2177_type"/>
</dbReference>
<organism evidence="1 2">
    <name type="scientific">Pseudonocardia xinjiangensis</name>
    <dbReference type="NCBI Taxonomy" id="75289"/>
    <lineage>
        <taxon>Bacteria</taxon>
        <taxon>Bacillati</taxon>
        <taxon>Actinomycetota</taxon>
        <taxon>Actinomycetes</taxon>
        <taxon>Pseudonocardiales</taxon>
        <taxon>Pseudonocardiaceae</taxon>
        <taxon>Pseudonocardia</taxon>
    </lineage>
</organism>
<dbReference type="GO" id="GO:0008168">
    <property type="term" value="F:methyltransferase activity"/>
    <property type="evidence" value="ECO:0007669"/>
    <property type="project" value="UniProtKB-KW"/>
</dbReference>
<dbReference type="GO" id="GO:0032259">
    <property type="term" value="P:methylation"/>
    <property type="evidence" value="ECO:0007669"/>
    <property type="project" value="UniProtKB-KW"/>
</dbReference>
<evidence type="ECO:0000313" key="1">
    <source>
        <dbReference type="EMBL" id="NMH80846.1"/>
    </source>
</evidence>
<gene>
    <name evidence="1" type="ORF">HF577_27620</name>
</gene>
<sequence length="279" mass="30853">MAGRADKTGNRGRAGVTLPPEVDLSRPSIARVYDFILGGKEHFEIDRRATDAIFAAVPQIGSLARDNRNLLRRATRYLVRDAGLRQIIDLGSGLPTLGNVHEIAHEVDRDVRVVYVDNDPVVLAHGRALLSQENTTTMIMADIREPDSVFDNPAVKEFIDFDEPFAVIAASILHHLTDAEVLPAAAAIRNRLTVGSYLVTTNFLDDDEDRAKDLEKAFLDGGLGTGRFRTWEELRRLFDGLEMLEPGLVYGNDWHPDELTPADSPVHTLFSAGMARKVS</sequence>
<dbReference type="InterPro" id="IPR029063">
    <property type="entry name" value="SAM-dependent_MTases_sf"/>
</dbReference>
<dbReference type="Pfam" id="PF04672">
    <property type="entry name" value="Methyltransf_19"/>
    <property type="match status" value="1"/>
</dbReference>
<keyword evidence="2" id="KW-1185">Reference proteome</keyword>
<comment type="caution">
    <text evidence="1">The sequence shown here is derived from an EMBL/GenBank/DDBJ whole genome shotgun (WGS) entry which is preliminary data.</text>
</comment>
<name>A0ABX1RNT1_9PSEU</name>
<dbReference type="EMBL" id="JAAXKY010000117">
    <property type="protein sequence ID" value="NMH80846.1"/>
    <property type="molecule type" value="Genomic_DNA"/>
</dbReference>
<proteinExistence type="predicted"/>
<dbReference type="RefSeq" id="WP_169398896.1">
    <property type="nucleotide sequence ID" value="NZ_BAAAJH010000018.1"/>
</dbReference>
<evidence type="ECO:0000313" key="2">
    <source>
        <dbReference type="Proteomes" id="UP001296706"/>
    </source>
</evidence>
<accession>A0ABX1RNT1</accession>
<keyword evidence="1" id="KW-0489">Methyltransferase</keyword>
<dbReference type="Gene3D" id="3.40.50.150">
    <property type="entry name" value="Vaccinia Virus protein VP39"/>
    <property type="match status" value="1"/>
</dbReference>